<feature type="compositionally biased region" description="Polar residues" evidence="1">
    <location>
        <begin position="1"/>
        <end position="25"/>
    </location>
</feature>
<name>A0A9W6PC45_9ACTN</name>
<feature type="compositionally biased region" description="Low complexity" evidence="1">
    <location>
        <begin position="74"/>
        <end position="83"/>
    </location>
</feature>
<reference evidence="2" key="1">
    <citation type="submission" date="2023-02" db="EMBL/GenBank/DDBJ databases">
        <title>Kitasatospora phosalacinea NBRC 14362.</title>
        <authorList>
            <person name="Ichikawa N."/>
            <person name="Sato H."/>
            <person name="Tonouchi N."/>
        </authorList>
    </citation>
    <scope>NUCLEOTIDE SEQUENCE</scope>
    <source>
        <strain evidence="2">NBRC 14362</strain>
    </source>
</reference>
<gene>
    <name evidence="2" type="ORF">Kpho01_02590</name>
</gene>
<proteinExistence type="predicted"/>
<evidence type="ECO:0000256" key="1">
    <source>
        <dbReference type="SAM" id="MobiDB-lite"/>
    </source>
</evidence>
<feature type="compositionally biased region" description="Low complexity" evidence="1">
    <location>
        <begin position="91"/>
        <end position="101"/>
    </location>
</feature>
<comment type="caution">
    <text evidence="2">The sequence shown here is derived from an EMBL/GenBank/DDBJ whole genome shotgun (WGS) entry which is preliminary data.</text>
</comment>
<sequence length="132" mass="13670">MPETRASTTSPTASLSGSTGATETSWRLRISGTIEEPVGRNSTAAPAATRAATASSIPIARSWQGRPPGSTGLPAARAGAHAPPRTRRRPPAAARTDANRPIQQRSDSSTSVLAYAAGWSGTTTNHPRRSAR</sequence>
<protein>
    <submittedName>
        <fullName evidence="2">Uncharacterized protein</fullName>
    </submittedName>
</protein>
<feature type="compositionally biased region" description="Low complexity" evidence="1">
    <location>
        <begin position="42"/>
        <end position="62"/>
    </location>
</feature>
<dbReference type="AlphaFoldDB" id="A0A9W6PC45"/>
<feature type="compositionally biased region" description="Polar residues" evidence="1">
    <location>
        <begin position="102"/>
        <end position="112"/>
    </location>
</feature>
<evidence type="ECO:0000313" key="2">
    <source>
        <dbReference type="EMBL" id="GLW52248.1"/>
    </source>
</evidence>
<dbReference type="EMBL" id="BSRX01000001">
    <property type="protein sequence ID" value="GLW52248.1"/>
    <property type="molecule type" value="Genomic_DNA"/>
</dbReference>
<evidence type="ECO:0000313" key="3">
    <source>
        <dbReference type="Proteomes" id="UP001165143"/>
    </source>
</evidence>
<accession>A0A9W6PC45</accession>
<dbReference type="Proteomes" id="UP001165143">
    <property type="component" value="Unassembled WGS sequence"/>
</dbReference>
<organism evidence="2 3">
    <name type="scientific">Kitasatospora phosalacinea</name>
    <dbReference type="NCBI Taxonomy" id="2065"/>
    <lineage>
        <taxon>Bacteria</taxon>
        <taxon>Bacillati</taxon>
        <taxon>Actinomycetota</taxon>
        <taxon>Actinomycetes</taxon>
        <taxon>Kitasatosporales</taxon>
        <taxon>Streptomycetaceae</taxon>
        <taxon>Kitasatospora</taxon>
    </lineage>
</organism>
<feature type="region of interest" description="Disordered" evidence="1">
    <location>
        <begin position="1"/>
        <end position="132"/>
    </location>
</feature>